<dbReference type="PANTHER" id="PTHR39535">
    <property type="entry name" value="SPORULATION-DELAYING PROTEIN SDPB"/>
    <property type="match status" value="1"/>
</dbReference>
<sequence length="427" mass="47937">MSTDTPPSPFQDASVKFDAALTRAMNRFTSGALAPYQAAVVRIGFSLTFTLFLLREWPHRMDLYGTTSPWSFALAKRLIAGNEAFTVLMWSDSRLWAELVYHGAIAASVMLLLGWRTRLASVLFMVGVLSLQNRSVFMGDGGDNVIHLMSIYLVLTRCGQVWSLDARRRREEERRRREEKEGEDRQGEGKVGAGMYDRTGVILWAVVGVGLFTAQVSGFADLPFFSRGLIPGVGWGLIFWGLWLIHAGWWWLRRRGESELRSVVDVMANLVHNGAMLIIVVEVCFIYSTAGWYKIQGSRWQDGTATYYPFHLDYFNPWPGLSHLLGSSGLMITLITYGTVMVQVAFPFTLFNRRVKNVLLAVMMCEHASIAVLLGLPFFSLAMIAADAVFLPTGFLRWVGSKVVALVRRPVEPRQEEPADETESVTM</sequence>
<feature type="transmembrane region" description="Helical" evidence="6">
    <location>
        <begin position="34"/>
        <end position="54"/>
    </location>
</feature>
<evidence type="ECO:0000256" key="3">
    <source>
        <dbReference type="ARBA" id="ARBA00022989"/>
    </source>
</evidence>
<evidence type="ECO:0000313" key="8">
    <source>
        <dbReference type="EMBL" id="GGO86063.1"/>
    </source>
</evidence>
<feature type="transmembrane region" description="Helical" evidence="6">
    <location>
        <begin position="324"/>
        <end position="346"/>
    </location>
</feature>
<evidence type="ECO:0000256" key="6">
    <source>
        <dbReference type="SAM" id="Phobius"/>
    </source>
</evidence>
<dbReference type="SMART" id="SM00752">
    <property type="entry name" value="HTTM"/>
    <property type="match status" value="1"/>
</dbReference>
<keyword evidence="2 6" id="KW-0812">Transmembrane</keyword>
<dbReference type="InterPro" id="IPR052964">
    <property type="entry name" value="Sporulation_signal_mat"/>
</dbReference>
<feature type="transmembrane region" description="Helical" evidence="6">
    <location>
        <begin position="145"/>
        <end position="166"/>
    </location>
</feature>
<accession>A0A917ZMF3</accession>
<feature type="region of interest" description="Disordered" evidence="5">
    <location>
        <begin position="172"/>
        <end position="191"/>
    </location>
</feature>
<evidence type="ECO:0000256" key="1">
    <source>
        <dbReference type="ARBA" id="ARBA00004127"/>
    </source>
</evidence>
<name>A0A917ZMF3_9ACTN</name>
<reference evidence="8" key="2">
    <citation type="submission" date="2020-09" db="EMBL/GenBank/DDBJ databases">
        <authorList>
            <person name="Sun Q."/>
            <person name="Zhou Y."/>
        </authorList>
    </citation>
    <scope>NUCLEOTIDE SEQUENCE</scope>
    <source>
        <strain evidence="8">CGMCC 4.7201</strain>
    </source>
</reference>
<evidence type="ECO:0000313" key="9">
    <source>
        <dbReference type="Proteomes" id="UP000641932"/>
    </source>
</evidence>
<gene>
    <name evidence="8" type="ORF">GCM10012280_21290</name>
</gene>
<dbReference type="Proteomes" id="UP000641932">
    <property type="component" value="Unassembled WGS sequence"/>
</dbReference>
<feature type="transmembrane region" description="Helical" evidence="6">
    <location>
        <begin position="382"/>
        <end position="400"/>
    </location>
</feature>
<protein>
    <submittedName>
        <fullName evidence="8">HTTM domain-containing protein</fullName>
    </submittedName>
</protein>
<feature type="transmembrane region" description="Helical" evidence="6">
    <location>
        <begin position="99"/>
        <end position="125"/>
    </location>
</feature>
<dbReference type="RefSeq" id="WP_373286990.1">
    <property type="nucleotide sequence ID" value="NZ_BMMS01000008.1"/>
</dbReference>
<keyword evidence="9" id="KW-1185">Reference proteome</keyword>
<evidence type="ECO:0000256" key="5">
    <source>
        <dbReference type="SAM" id="MobiDB-lite"/>
    </source>
</evidence>
<reference evidence="8" key="1">
    <citation type="journal article" date="2014" name="Int. J. Syst. Evol. Microbiol.">
        <title>Complete genome sequence of Corynebacterium casei LMG S-19264T (=DSM 44701T), isolated from a smear-ripened cheese.</title>
        <authorList>
            <consortium name="US DOE Joint Genome Institute (JGI-PGF)"/>
            <person name="Walter F."/>
            <person name="Albersmeier A."/>
            <person name="Kalinowski J."/>
            <person name="Ruckert C."/>
        </authorList>
    </citation>
    <scope>NUCLEOTIDE SEQUENCE</scope>
    <source>
        <strain evidence="8">CGMCC 4.7201</strain>
    </source>
</reference>
<dbReference type="InterPro" id="IPR011020">
    <property type="entry name" value="HTTM-like"/>
</dbReference>
<dbReference type="EMBL" id="BMMS01000008">
    <property type="protein sequence ID" value="GGO86063.1"/>
    <property type="molecule type" value="Genomic_DNA"/>
</dbReference>
<organism evidence="8 9">
    <name type="scientific">Wenjunlia tyrosinilytica</name>
    <dbReference type="NCBI Taxonomy" id="1544741"/>
    <lineage>
        <taxon>Bacteria</taxon>
        <taxon>Bacillati</taxon>
        <taxon>Actinomycetota</taxon>
        <taxon>Actinomycetes</taxon>
        <taxon>Kitasatosporales</taxon>
        <taxon>Streptomycetaceae</taxon>
        <taxon>Wenjunlia</taxon>
    </lineage>
</organism>
<dbReference type="GO" id="GO:0012505">
    <property type="term" value="C:endomembrane system"/>
    <property type="evidence" value="ECO:0007669"/>
    <property type="project" value="UniProtKB-SubCell"/>
</dbReference>
<feature type="transmembrane region" description="Helical" evidence="6">
    <location>
        <begin position="201"/>
        <end position="220"/>
    </location>
</feature>
<keyword evidence="4 6" id="KW-0472">Membrane</keyword>
<comment type="subcellular location">
    <subcellularLocation>
        <location evidence="1">Endomembrane system</location>
        <topology evidence="1">Multi-pass membrane protein</topology>
    </subcellularLocation>
</comment>
<proteinExistence type="predicted"/>
<evidence type="ECO:0000256" key="4">
    <source>
        <dbReference type="ARBA" id="ARBA00023136"/>
    </source>
</evidence>
<comment type="caution">
    <text evidence="8">The sequence shown here is derived from an EMBL/GenBank/DDBJ whole genome shotgun (WGS) entry which is preliminary data.</text>
</comment>
<dbReference type="AlphaFoldDB" id="A0A917ZMF3"/>
<feature type="transmembrane region" description="Helical" evidence="6">
    <location>
        <begin position="273"/>
        <end position="293"/>
    </location>
</feature>
<keyword evidence="3 6" id="KW-1133">Transmembrane helix</keyword>
<feature type="compositionally biased region" description="Basic and acidic residues" evidence="5">
    <location>
        <begin position="172"/>
        <end position="188"/>
    </location>
</feature>
<evidence type="ECO:0000256" key="2">
    <source>
        <dbReference type="ARBA" id="ARBA00022692"/>
    </source>
</evidence>
<feature type="transmembrane region" description="Helical" evidence="6">
    <location>
        <begin position="232"/>
        <end position="252"/>
    </location>
</feature>
<evidence type="ECO:0000259" key="7">
    <source>
        <dbReference type="SMART" id="SM00752"/>
    </source>
</evidence>
<dbReference type="PANTHER" id="PTHR39535:SF2">
    <property type="entry name" value="HTTM DOMAIN-CONTAINING PROTEIN"/>
    <property type="match status" value="1"/>
</dbReference>
<feature type="domain" description="HTTM-like" evidence="7">
    <location>
        <begin position="30"/>
        <end position="395"/>
    </location>
</feature>